<feature type="compositionally biased region" description="Polar residues" evidence="1">
    <location>
        <begin position="258"/>
        <end position="274"/>
    </location>
</feature>
<evidence type="ECO:0000256" key="1">
    <source>
        <dbReference type="SAM" id="MobiDB-lite"/>
    </source>
</evidence>
<reference evidence="2 3" key="1">
    <citation type="submission" date="2019-02" db="EMBL/GenBank/DDBJ databases">
        <title>Deep-cultivation of Planctomycetes and their phenomic and genomic characterization uncovers novel biology.</title>
        <authorList>
            <person name="Wiegand S."/>
            <person name="Jogler M."/>
            <person name="Boedeker C."/>
            <person name="Pinto D."/>
            <person name="Vollmers J."/>
            <person name="Rivas-Marin E."/>
            <person name="Kohn T."/>
            <person name="Peeters S.H."/>
            <person name="Heuer A."/>
            <person name="Rast P."/>
            <person name="Oberbeckmann S."/>
            <person name="Bunk B."/>
            <person name="Jeske O."/>
            <person name="Meyerdierks A."/>
            <person name="Storesund J.E."/>
            <person name="Kallscheuer N."/>
            <person name="Luecker S."/>
            <person name="Lage O.M."/>
            <person name="Pohl T."/>
            <person name="Merkel B.J."/>
            <person name="Hornburger P."/>
            <person name="Mueller R.-W."/>
            <person name="Bruemmer F."/>
            <person name="Labrenz M."/>
            <person name="Spormann A.M."/>
            <person name="Op den Camp H."/>
            <person name="Overmann J."/>
            <person name="Amann R."/>
            <person name="Jetten M.S.M."/>
            <person name="Mascher T."/>
            <person name="Medema M.H."/>
            <person name="Devos D.P."/>
            <person name="Kaster A.-K."/>
            <person name="Ovreas L."/>
            <person name="Rohde M."/>
            <person name="Galperin M.Y."/>
            <person name="Jogler C."/>
        </authorList>
    </citation>
    <scope>NUCLEOTIDE SEQUENCE [LARGE SCALE GENOMIC DNA]</scope>
    <source>
        <strain evidence="2 3">FF011L</strain>
    </source>
</reference>
<feature type="compositionally biased region" description="Low complexity" evidence="1">
    <location>
        <begin position="275"/>
        <end position="288"/>
    </location>
</feature>
<keyword evidence="3" id="KW-1185">Reference proteome</keyword>
<dbReference type="Proteomes" id="UP000320672">
    <property type="component" value="Chromosome"/>
</dbReference>
<dbReference type="AlphaFoldDB" id="A0A517MKI1"/>
<organism evidence="2 3">
    <name type="scientific">Roseimaritima multifibrata</name>
    <dbReference type="NCBI Taxonomy" id="1930274"/>
    <lineage>
        <taxon>Bacteria</taxon>
        <taxon>Pseudomonadati</taxon>
        <taxon>Planctomycetota</taxon>
        <taxon>Planctomycetia</taxon>
        <taxon>Pirellulales</taxon>
        <taxon>Pirellulaceae</taxon>
        <taxon>Roseimaritima</taxon>
    </lineage>
</organism>
<evidence type="ECO:0000313" key="3">
    <source>
        <dbReference type="Proteomes" id="UP000320672"/>
    </source>
</evidence>
<dbReference type="PROSITE" id="PS51257">
    <property type="entry name" value="PROKAR_LIPOPROTEIN"/>
    <property type="match status" value="1"/>
</dbReference>
<proteinExistence type="predicted"/>
<feature type="region of interest" description="Disordered" evidence="1">
    <location>
        <begin position="258"/>
        <end position="298"/>
    </location>
</feature>
<sequence>MNPVKIRTAIPHRLWHSLHWAVLGCLVVSLGCKQGGSQVALPTNPLVGSTRVPPPQTGSVGGQNPYVQNAPPQSPQSFAGMPTSDLIAQSNLQNSPTLPGLQTHTTNGFVPSMQGNANPLGNVNNYAMANAALPPQVASPPLAVQQAGYAQMDSNAVATSSFGPQLRGMPVNDLTPAGQQAYAAQPAVTPGAPLVPVNPALANAQPWQPNTVGAYANAQANQTLPAPPGNAATDSWNVVGSGVSPSANIQPTMARSTLPQSVPVQASPGSVQNYPTTNPAPATASNANLPWRAPTTAR</sequence>
<evidence type="ECO:0000313" key="2">
    <source>
        <dbReference type="EMBL" id="QDS95395.1"/>
    </source>
</evidence>
<dbReference type="EMBL" id="CP036262">
    <property type="protein sequence ID" value="QDS95395.1"/>
    <property type="molecule type" value="Genomic_DNA"/>
</dbReference>
<gene>
    <name evidence="2" type="ORF">FF011L_41910</name>
</gene>
<dbReference type="KEGG" id="rml:FF011L_41910"/>
<protein>
    <submittedName>
        <fullName evidence="2">Uncharacterized protein</fullName>
    </submittedName>
</protein>
<feature type="region of interest" description="Disordered" evidence="1">
    <location>
        <begin position="45"/>
        <end position="64"/>
    </location>
</feature>
<name>A0A517MKI1_9BACT</name>
<accession>A0A517MKI1</accession>